<sequence length="227" mass="26197">MSTPEINKTKRKITKILNKYAKVSPSRSRGLLNINELVGKLYEASVLAEVIEKIVKEENLRVTLVANGNKLRFRQKGGSIDRNFPYFQIWRDGNLFAELFMDVYFKTLSSIQRTVSSGDNRADYHELDLAIILPDVQDHPSPEEIMIAIECKNTTLKKSTMRELLGFRRELSYLSNSEQTVFKKWPAKFINANPASVHMLYTTHSGILENYRSNFDVFGIILIHHRM</sequence>
<proteinExistence type="predicted"/>
<reference evidence="1" key="1">
    <citation type="submission" date="2021-11" db="EMBL/GenBank/DDBJ databases">
        <title>Description of novel Flavobacterium species.</title>
        <authorList>
            <person name="Saticioglu I.B."/>
            <person name="Ay H."/>
            <person name="Altun S."/>
            <person name="Duman M."/>
        </authorList>
    </citation>
    <scope>NUCLEOTIDE SEQUENCE</scope>
    <source>
        <strain evidence="1">F-30</strain>
    </source>
</reference>
<dbReference type="EMBL" id="JAJJMM010000001">
    <property type="protein sequence ID" value="MCC9063596.1"/>
    <property type="molecule type" value="Genomic_DNA"/>
</dbReference>
<dbReference type="Proteomes" id="UP001430679">
    <property type="component" value="Unassembled WGS sequence"/>
</dbReference>
<accession>A0ABS8MDP2</accession>
<dbReference type="RefSeq" id="WP_230035907.1">
    <property type="nucleotide sequence ID" value="NZ_JAJJMM010000001.1"/>
</dbReference>
<evidence type="ECO:0000313" key="2">
    <source>
        <dbReference type="Proteomes" id="UP001430679"/>
    </source>
</evidence>
<comment type="caution">
    <text evidence="1">The sequence shown here is derived from an EMBL/GenBank/DDBJ whole genome shotgun (WGS) entry which is preliminary data.</text>
</comment>
<gene>
    <name evidence="1" type="ORF">LNP81_11415</name>
</gene>
<organism evidence="1 2">
    <name type="scientific">Flavobacterium piscisymbiosum</name>
    <dbReference type="NCBI Taxonomy" id="2893753"/>
    <lineage>
        <taxon>Bacteria</taxon>
        <taxon>Pseudomonadati</taxon>
        <taxon>Bacteroidota</taxon>
        <taxon>Flavobacteriia</taxon>
        <taxon>Flavobacteriales</taxon>
        <taxon>Flavobacteriaceae</taxon>
        <taxon>Flavobacterium</taxon>
    </lineage>
</organism>
<evidence type="ECO:0000313" key="1">
    <source>
        <dbReference type="EMBL" id="MCC9063596.1"/>
    </source>
</evidence>
<protein>
    <recommendedName>
        <fullName evidence="3">Restriction endonuclease</fullName>
    </recommendedName>
</protein>
<evidence type="ECO:0008006" key="3">
    <source>
        <dbReference type="Google" id="ProtNLM"/>
    </source>
</evidence>
<keyword evidence="2" id="KW-1185">Reference proteome</keyword>
<name>A0ABS8MDP2_9FLAO</name>